<feature type="compositionally biased region" description="Low complexity" evidence="1">
    <location>
        <begin position="55"/>
        <end position="66"/>
    </location>
</feature>
<feature type="compositionally biased region" description="Low complexity" evidence="1">
    <location>
        <begin position="91"/>
        <end position="107"/>
    </location>
</feature>
<dbReference type="PANTHER" id="PTHR36505:SF1">
    <property type="entry name" value="BLR1072 PROTEIN"/>
    <property type="match status" value="1"/>
</dbReference>
<keyword evidence="2" id="KW-0732">Signal</keyword>
<dbReference type="Pfam" id="PF05239">
    <property type="entry name" value="PRC"/>
    <property type="match status" value="1"/>
</dbReference>
<proteinExistence type="predicted"/>
<dbReference type="InterPro" id="IPR027275">
    <property type="entry name" value="PRC-brl_dom"/>
</dbReference>
<evidence type="ECO:0000256" key="1">
    <source>
        <dbReference type="SAM" id="MobiDB-lite"/>
    </source>
</evidence>
<keyword evidence="5" id="KW-1185">Reference proteome</keyword>
<evidence type="ECO:0000313" key="5">
    <source>
        <dbReference type="Proteomes" id="UP001529369"/>
    </source>
</evidence>
<accession>A0ABT8A6Z7</accession>
<dbReference type="Proteomes" id="UP001529369">
    <property type="component" value="Unassembled WGS sequence"/>
</dbReference>
<dbReference type="Gene3D" id="2.30.30.240">
    <property type="entry name" value="PRC-barrel domain"/>
    <property type="match status" value="1"/>
</dbReference>
<reference evidence="5" key="1">
    <citation type="journal article" date="2019" name="Int. J. Syst. Evol. Microbiol.">
        <title>The Global Catalogue of Microorganisms (GCM) 10K type strain sequencing project: providing services to taxonomists for standard genome sequencing and annotation.</title>
        <authorList>
            <consortium name="The Broad Institute Genomics Platform"/>
            <consortium name="The Broad Institute Genome Sequencing Center for Infectious Disease"/>
            <person name="Wu L."/>
            <person name="Ma J."/>
        </authorList>
    </citation>
    <scope>NUCLEOTIDE SEQUENCE [LARGE SCALE GENOMIC DNA]</scope>
    <source>
        <strain evidence="5">CECT 7131</strain>
    </source>
</reference>
<feature type="domain" description="PRC-barrel" evidence="3">
    <location>
        <begin position="148"/>
        <end position="207"/>
    </location>
</feature>
<dbReference type="InterPro" id="IPR011033">
    <property type="entry name" value="PRC_barrel-like_sf"/>
</dbReference>
<gene>
    <name evidence="4" type="ORF">QWZ14_14185</name>
</gene>
<dbReference type="SUPFAM" id="SSF50346">
    <property type="entry name" value="PRC-barrel domain"/>
    <property type="match status" value="1"/>
</dbReference>
<dbReference type="RefSeq" id="WP_290317350.1">
    <property type="nucleotide sequence ID" value="NZ_JAUFPN010000148.1"/>
</dbReference>
<dbReference type="EMBL" id="JAUFPN010000148">
    <property type="protein sequence ID" value="MDN3565512.1"/>
    <property type="molecule type" value="Genomic_DNA"/>
</dbReference>
<organism evidence="4 5">
    <name type="scientific">Paeniroseomonas aquatica</name>
    <dbReference type="NCBI Taxonomy" id="373043"/>
    <lineage>
        <taxon>Bacteria</taxon>
        <taxon>Pseudomonadati</taxon>
        <taxon>Pseudomonadota</taxon>
        <taxon>Alphaproteobacteria</taxon>
        <taxon>Acetobacterales</taxon>
        <taxon>Acetobacteraceae</taxon>
        <taxon>Paeniroseomonas</taxon>
    </lineage>
</organism>
<comment type="caution">
    <text evidence="4">The sequence shown here is derived from an EMBL/GenBank/DDBJ whole genome shotgun (WGS) entry which is preliminary data.</text>
</comment>
<evidence type="ECO:0000313" key="4">
    <source>
        <dbReference type="EMBL" id="MDN3565512.1"/>
    </source>
</evidence>
<name>A0ABT8A6Z7_9PROT</name>
<evidence type="ECO:0000259" key="3">
    <source>
        <dbReference type="Pfam" id="PF05239"/>
    </source>
</evidence>
<feature type="compositionally biased region" description="Polar residues" evidence="1">
    <location>
        <begin position="73"/>
        <end position="90"/>
    </location>
</feature>
<dbReference type="PANTHER" id="PTHR36505">
    <property type="entry name" value="BLR1072 PROTEIN"/>
    <property type="match status" value="1"/>
</dbReference>
<evidence type="ECO:0000256" key="2">
    <source>
        <dbReference type="SAM" id="SignalP"/>
    </source>
</evidence>
<feature type="chain" id="PRO_5045211251" evidence="2">
    <location>
        <begin position="26"/>
        <end position="242"/>
    </location>
</feature>
<sequence>MTTRQQMLAMTAATALLALPALALAQGTTPGANPGTAAGSVAPTPMVPGTTAQSAPGMTPAAPGTARDGTAGNPPSTATQRATDSITGNRTPADGTPGNPPGTAAGRAVDRALGTNTTGANPAAPAAPTATGAATGTLAVDSGALHNGRRASKLIGSAVYNENNESIGEVDDILIPAGGTGPVAVISVGGFLGIGAKLVAVPYSRLSMAANSNGRWTLAGATKDSLGSLPTFTYEANAERRG</sequence>
<feature type="region of interest" description="Disordered" evidence="1">
    <location>
        <begin position="32"/>
        <end position="107"/>
    </location>
</feature>
<protein>
    <submittedName>
        <fullName evidence="4">PRC-barrel domain-containing protein</fullName>
    </submittedName>
</protein>
<feature type="signal peptide" evidence="2">
    <location>
        <begin position="1"/>
        <end position="25"/>
    </location>
</feature>